<sequence>MIEVRNTLPEQKIFHDSGPPAAGFQGVIYMVYPYAGIGGEKLLFGLFPVGIHLLVLGMLIKLEAGRVALSQVFTLFFLLSIMSDG</sequence>
<organism evidence="1 2">
    <name type="scientific">Cesiribacter andamanensis AMV16</name>
    <dbReference type="NCBI Taxonomy" id="1279009"/>
    <lineage>
        <taxon>Bacteria</taxon>
        <taxon>Pseudomonadati</taxon>
        <taxon>Bacteroidota</taxon>
        <taxon>Cytophagia</taxon>
        <taxon>Cytophagales</taxon>
        <taxon>Cesiribacteraceae</taxon>
        <taxon>Cesiribacter</taxon>
    </lineage>
</organism>
<dbReference type="EMBL" id="AODQ01000058">
    <property type="protein sequence ID" value="EMR02452.1"/>
    <property type="molecule type" value="Genomic_DNA"/>
</dbReference>
<accession>M7N577</accession>
<reference evidence="1 2" key="1">
    <citation type="journal article" date="2013" name="Genome Announc.">
        <title>Draft Genome Sequence of Cesiribacter andamanensis Strain AMV16T, Isolated from a Soil Sample from a Mud Volcano in the Andaman Islands, India.</title>
        <authorList>
            <person name="Shivaji S."/>
            <person name="Ara S."/>
            <person name="Begum Z."/>
            <person name="Srinivas T.N."/>
            <person name="Singh A."/>
            <person name="Kumar Pinnaka A."/>
        </authorList>
    </citation>
    <scope>NUCLEOTIDE SEQUENCE [LARGE SCALE GENOMIC DNA]</scope>
    <source>
        <strain evidence="1 2">AMV16</strain>
    </source>
</reference>
<dbReference type="Proteomes" id="UP000011910">
    <property type="component" value="Unassembled WGS sequence"/>
</dbReference>
<evidence type="ECO:0000313" key="1">
    <source>
        <dbReference type="EMBL" id="EMR02452.1"/>
    </source>
</evidence>
<protein>
    <submittedName>
        <fullName evidence="1">Uncharacterized protein</fullName>
    </submittedName>
</protein>
<gene>
    <name evidence="1" type="ORF">ADICEAN_02438</name>
</gene>
<name>M7N577_9BACT</name>
<comment type="caution">
    <text evidence="1">The sequence shown here is derived from an EMBL/GenBank/DDBJ whole genome shotgun (WGS) entry which is preliminary data.</text>
</comment>
<keyword evidence="2" id="KW-1185">Reference proteome</keyword>
<dbReference type="AlphaFoldDB" id="M7N577"/>
<proteinExistence type="predicted"/>
<evidence type="ECO:0000313" key="2">
    <source>
        <dbReference type="Proteomes" id="UP000011910"/>
    </source>
</evidence>